<evidence type="ECO:0000313" key="2">
    <source>
        <dbReference type="Proteomes" id="UP000434172"/>
    </source>
</evidence>
<dbReference type="EMBL" id="WOWK01000001">
    <property type="protein sequence ID" value="KAF0332734.1"/>
    <property type="molecule type" value="Genomic_DNA"/>
</dbReference>
<name>A0A8H3WT56_9PEZI</name>
<protein>
    <submittedName>
        <fullName evidence="1">Uncharacterized protein</fullName>
    </submittedName>
</protein>
<organism evidence="1 2">
    <name type="scientific">Colletotrichum asianum</name>
    <dbReference type="NCBI Taxonomy" id="702518"/>
    <lineage>
        <taxon>Eukaryota</taxon>
        <taxon>Fungi</taxon>
        <taxon>Dikarya</taxon>
        <taxon>Ascomycota</taxon>
        <taxon>Pezizomycotina</taxon>
        <taxon>Sordariomycetes</taxon>
        <taxon>Hypocreomycetidae</taxon>
        <taxon>Glomerellales</taxon>
        <taxon>Glomerellaceae</taxon>
        <taxon>Colletotrichum</taxon>
        <taxon>Colletotrichum gloeosporioides species complex</taxon>
    </lineage>
</organism>
<dbReference type="AlphaFoldDB" id="A0A8H3WT56"/>
<reference evidence="1 2" key="1">
    <citation type="submission" date="2019-12" db="EMBL/GenBank/DDBJ databases">
        <title>A genome sequence resource for the geographically widespread anthracnose pathogen Colletotrichum asianum.</title>
        <authorList>
            <person name="Meng Y."/>
        </authorList>
    </citation>
    <scope>NUCLEOTIDE SEQUENCE [LARGE SCALE GENOMIC DNA]</scope>
    <source>
        <strain evidence="1 2">ICMP 18580</strain>
    </source>
</reference>
<comment type="caution">
    <text evidence="1">The sequence shown here is derived from an EMBL/GenBank/DDBJ whole genome shotgun (WGS) entry which is preliminary data.</text>
</comment>
<keyword evidence="2" id="KW-1185">Reference proteome</keyword>
<evidence type="ECO:0000313" key="1">
    <source>
        <dbReference type="EMBL" id="KAF0332734.1"/>
    </source>
</evidence>
<sequence length="111" mass="12368">MYSGKTGERGSCREAHWHRVQKFSGKGEEHRYTGRWDMAASGVGWTWGGSSDDDVLGCACGWVGSREGRWRDGEMVRRAEPFVDLGAENIELLGVSFRRFRGEGVVVVSRG</sequence>
<gene>
    <name evidence="1" type="ORF">GQ607_000750</name>
</gene>
<accession>A0A8H3WT56</accession>
<dbReference type="Proteomes" id="UP000434172">
    <property type="component" value="Unassembled WGS sequence"/>
</dbReference>
<proteinExistence type="predicted"/>